<protein>
    <submittedName>
        <fullName evidence="2">Uncharacterized protein</fullName>
    </submittedName>
</protein>
<gene>
    <name evidence="2" type="ORF">Clacol_006976</name>
</gene>
<evidence type="ECO:0000256" key="1">
    <source>
        <dbReference type="SAM" id="MobiDB-lite"/>
    </source>
</evidence>
<comment type="caution">
    <text evidence="2">The sequence shown here is derived from an EMBL/GenBank/DDBJ whole genome shotgun (WGS) entry which is preliminary data.</text>
</comment>
<reference evidence="2" key="1">
    <citation type="submission" date="2021-10" db="EMBL/GenBank/DDBJ databases">
        <title>De novo Genome Assembly of Clathrus columnatus (Basidiomycota, Fungi) Using Illumina and Nanopore Sequence Data.</title>
        <authorList>
            <person name="Ogiso-Tanaka E."/>
            <person name="Itagaki H."/>
            <person name="Hosoya T."/>
            <person name="Hosaka K."/>
        </authorList>
    </citation>
    <scope>NUCLEOTIDE SEQUENCE</scope>
    <source>
        <strain evidence="2">MO-923</strain>
    </source>
</reference>
<organism evidence="2 3">
    <name type="scientific">Clathrus columnatus</name>
    <dbReference type="NCBI Taxonomy" id="1419009"/>
    <lineage>
        <taxon>Eukaryota</taxon>
        <taxon>Fungi</taxon>
        <taxon>Dikarya</taxon>
        <taxon>Basidiomycota</taxon>
        <taxon>Agaricomycotina</taxon>
        <taxon>Agaricomycetes</taxon>
        <taxon>Phallomycetidae</taxon>
        <taxon>Phallales</taxon>
        <taxon>Clathraceae</taxon>
        <taxon>Clathrus</taxon>
    </lineage>
</organism>
<dbReference type="Proteomes" id="UP001050691">
    <property type="component" value="Unassembled WGS sequence"/>
</dbReference>
<accession>A0AAV5AGI4</accession>
<proteinExistence type="predicted"/>
<evidence type="ECO:0000313" key="3">
    <source>
        <dbReference type="Proteomes" id="UP001050691"/>
    </source>
</evidence>
<dbReference type="AlphaFoldDB" id="A0AAV5AGI4"/>
<feature type="compositionally biased region" description="Basic residues" evidence="1">
    <location>
        <begin position="1"/>
        <end position="10"/>
    </location>
</feature>
<feature type="region of interest" description="Disordered" evidence="1">
    <location>
        <begin position="1"/>
        <end position="50"/>
    </location>
</feature>
<feature type="compositionally biased region" description="Polar residues" evidence="1">
    <location>
        <begin position="25"/>
        <end position="48"/>
    </location>
</feature>
<keyword evidence="3" id="KW-1185">Reference proteome</keyword>
<dbReference type="EMBL" id="BPWL01000007">
    <property type="protein sequence ID" value="GJJ12732.1"/>
    <property type="molecule type" value="Genomic_DNA"/>
</dbReference>
<sequence length="189" mass="20465">MPKHHRRSRSQTRTQPHYLSLDKISGTSADDNGNTSHRGSSSANQQAPEKNAVELSLTAKPISICSWTGQDIIPDAASPVISPDKLSSKERMSQITYPIPNFNDFSINIPNTRVGRSPTIRPLDYSFTSSTAVPEDIKDINPGGDNIPTRGRDRTVTPVVIAGGTVSHDCRSSCNTPEMFNPSSSSTTI</sequence>
<evidence type="ECO:0000313" key="2">
    <source>
        <dbReference type="EMBL" id="GJJ12732.1"/>
    </source>
</evidence>
<name>A0AAV5AGI4_9AGAM</name>